<dbReference type="PROSITE" id="PS51840">
    <property type="entry name" value="C2_NT"/>
    <property type="match status" value="1"/>
</dbReference>
<evidence type="ECO:0000313" key="3">
    <source>
        <dbReference type="Proteomes" id="UP000436088"/>
    </source>
</evidence>
<dbReference type="PANTHER" id="PTHR31182:SF15">
    <property type="entry name" value="F26K24.5 PROTEIN"/>
    <property type="match status" value="1"/>
</dbReference>
<evidence type="ECO:0000259" key="1">
    <source>
        <dbReference type="PROSITE" id="PS51840"/>
    </source>
</evidence>
<proteinExistence type="predicted"/>
<dbReference type="Pfam" id="PF10358">
    <property type="entry name" value="NT-C2"/>
    <property type="match status" value="1"/>
</dbReference>
<feature type="domain" description="C2 NT-type" evidence="1">
    <location>
        <begin position="1"/>
        <end position="148"/>
    </location>
</feature>
<protein>
    <recommendedName>
        <fullName evidence="1">C2 NT-type domain-containing protein</fullName>
    </recommendedName>
</protein>
<dbReference type="AlphaFoldDB" id="A0A6A3ACK3"/>
<keyword evidence="3" id="KW-1185">Reference proteome</keyword>
<organism evidence="2 3">
    <name type="scientific">Hibiscus syriacus</name>
    <name type="common">Rose of Sharon</name>
    <dbReference type="NCBI Taxonomy" id="106335"/>
    <lineage>
        <taxon>Eukaryota</taxon>
        <taxon>Viridiplantae</taxon>
        <taxon>Streptophyta</taxon>
        <taxon>Embryophyta</taxon>
        <taxon>Tracheophyta</taxon>
        <taxon>Spermatophyta</taxon>
        <taxon>Magnoliopsida</taxon>
        <taxon>eudicotyledons</taxon>
        <taxon>Gunneridae</taxon>
        <taxon>Pentapetalae</taxon>
        <taxon>rosids</taxon>
        <taxon>malvids</taxon>
        <taxon>Malvales</taxon>
        <taxon>Malvaceae</taxon>
        <taxon>Malvoideae</taxon>
        <taxon>Hibiscus</taxon>
    </lineage>
</organism>
<comment type="caution">
    <text evidence="2">The sequence shown here is derived from an EMBL/GenBank/DDBJ whole genome shotgun (WGS) entry which is preliminary data.</text>
</comment>
<dbReference type="PANTHER" id="PTHR31182">
    <property type="entry name" value="C2 NT-TYPE DOMAIN-CONTAINING PROTEIN"/>
    <property type="match status" value="1"/>
</dbReference>
<dbReference type="EMBL" id="VEPZ02001027">
    <property type="protein sequence ID" value="KAE8700905.1"/>
    <property type="molecule type" value="Genomic_DNA"/>
</dbReference>
<reference evidence="2" key="1">
    <citation type="submission" date="2019-09" db="EMBL/GenBank/DDBJ databases">
        <title>Draft genome information of white flower Hibiscus syriacus.</title>
        <authorList>
            <person name="Kim Y.-M."/>
        </authorList>
    </citation>
    <scope>NUCLEOTIDE SEQUENCE [LARGE SCALE GENOMIC DNA]</scope>
    <source>
        <strain evidence="2">YM2019G1</strain>
    </source>
</reference>
<name>A0A6A3ACK3_HIBSY</name>
<sequence length="299" mass="32922">MVVKMMRWRPWPPLVSKKYEVEVRWKGLKASLSSLRRTGKRNFTKEVDGVDENGVVVWDEEFQSLCNLSAYKDSVFHPWEIAFSALNVSSQGLKNKDPVVGTASLNLAEYASAAERKEFELNIPLVLSTSTGAAEPGPQLCILLSLLELRTTQETYESVERALVPVASSVGTGARTPPPPVLPSLVPNSVACVSACCIICRDWRNCSIHWIRIHLTVLRRRIDEVKEDSAVRNNRNSDVGVSNVEDSLPTVGAIPAAEFQAQHIVLEKKEVEFRSLTKGEPVEKGLGEGGDDIDLTAVA</sequence>
<gene>
    <name evidence="2" type="ORF">F3Y22_tig00110551pilonHSYRG00123</name>
</gene>
<evidence type="ECO:0000313" key="2">
    <source>
        <dbReference type="EMBL" id="KAE8700905.1"/>
    </source>
</evidence>
<dbReference type="InterPro" id="IPR019448">
    <property type="entry name" value="NT-C2"/>
</dbReference>
<dbReference type="Proteomes" id="UP000436088">
    <property type="component" value="Unassembled WGS sequence"/>
</dbReference>
<accession>A0A6A3ACK3</accession>